<feature type="transmembrane region" description="Helical" evidence="2">
    <location>
        <begin position="153"/>
        <end position="171"/>
    </location>
</feature>
<feature type="transmembrane region" description="Helical" evidence="2">
    <location>
        <begin position="178"/>
        <end position="196"/>
    </location>
</feature>
<feature type="domain" description="Phosphatidic acid phosphatase type 2/haloperoxidase" evidence="3">
    <location>
        <begin position="95"/>
        <end position="221"/>
    </location>
</feature>
<keyword evidence="2" id="KW-0812">Transmembrane</keyword>
<gene>
    <name evidence="4" type="ORF">DSLASN_00600</name>
</gene>
<dbReference type="Pfam" id="PF01569">
    <property type="entry name" value="PAP2"/>
    <property type="match status" value="1"/>
</dbReference>
<dbReference type="InterPro" id="IPR000326">
    <property type="entry name" value="PAP2/HPO"/>
</dbReference>
<feature type="transmembrane region" description="Helical" evidence="2">
    <location>
        <begin position="53"/>
        <end position="74"/>
    </location>
</feature>
<feature type="region of interest" description="Disordered" evidence="1">
    <location>
        <begin position="232"/>
        <end position="256"/>
    </location>
</feature>
<dbReference type="CDD" id="cd03396">
    <property type="entry name" value="PAP2_like_6"/>
    <property type="match status" value="1"/>
</dbReference>
<feature type="transmembrane region" description="Helical" evidence="2">
    <location>
        <begin position="202"/>
        <end position="221"/>
    </location>
</feature>
<evidence type="ECO:0000313" key="5">
    <source>
        <dbReference type="Proteomes" id="UP001320148"/>
    </source>
</evidence>
<feature type="transmembrane region" description="Helical" evidence="2">
    <location>
        <begin position="95"/>
        <end position="112"/>
    </location>
</feature>
<reference evidence="4 5" key="1">
    <citation type="submission" date="2021-02" db="EMBL/GenBank/DDBJ databases">
        <title>Complete genome of Desulfoluna sp. strain ASN36.</title>
        <authorList>
            <person name="Takahashi A."/>
            <person name="Kojima H."/>
            <person name="Fukui M."/>
        </authorList>
    </citation>
    <scope>NUCLEOTIDE SEQUENCE [LARGE SCALE GENOMIC DNA]</scope>
    <source>
        <strain evidence="4 5">ASN36</strain>
    </source>
</reference>
<organism evidence="4 5">
    <name type="scientific">Desulfoluna limicola</name>
    <dbReference type="NCBI Taxonomy" id="2810562"/>
    <lineage>
        <taxon>Bacteria</taxon>
        <taxon>Pseudomonadati</taxon>
        <taxon>Thermodesulfobacteriota</taxon>
        <taxon>Desulfobacteria</taxon>
        <taxon>Desulfobacterales</taxon>
        <taxon>Desulfolunaceae</taxon>
        <taxon>Desulfoluna</taxon>
    </lineage>
</organism>
<name>A0ABN6EXS1_9BACT</name>
<dbReference type="SUPFAM" id="SSF48317">
    <property type="entry name" value="Acid phosphatase/Vanadium-dependent haloperoxidase"/>
    <property type="match status" value="1"/>
</dbReference>
<dbReference type="InterPro" id="IPR036938">
    <property type="entry name" value="PAP2/HPO_sf"/>
</dbReference>
<sequence>MARAKHIALWGALLVGVVALFEWTNLDLQVQDRLFNFEANGWMVDREAPLPRLLFYTGMKGGLIAFGVTTLVLYGLSFWKGGGDKAGLQSLRQRYLTVILALIVVPSTIAVLKAETNMYCPSQIERYGGDKPYVTLFEAYPARCRPCDSGRCFPAGHASGGFALMALYHMFRKKKNRVMGLFGGLGLGWTMGLYQMMKGAHFLSHTVVTMVASWVMILCVADVARRIHSTSEVGAPESGMGGERRAQAVTMETRRC</sequence>
<protein>
    <recommendedName>
        <fullName evidence="3">Phosphatidic acid phosphatase type 2/haloperoxidase domain-containing protein</fullName>
    </recommendedName>
</protein>
<evidence type="ECO:0000256" key="1">
    <source>
        <dbReference type="SAM" id="MobiDB-lite"/>
    </source>
</evidence>
<feature type="transmembrane region" description="Helical" evidence="2">
    <location>
        <begin position="7"/>
        <end position="26"/>
    </location>
</feature>
<dbReference type="Proteomes" id="UP001320148">
    <property type="component" value="Chromosome"/>
</dbReference>
<dbReference type="RefSeq" id="WP_236890745.1">
    <property type="nucleotide sequence ID" value="NZ_AP024488.1"/>
</dbReference>
<proteinExistence type="predicted"/>
<dbReference type="EMBL" id="AP024488">
    <property type="protein sequence ID" value="BCS94428.1"/>
    <property type="molecule type" value="Genomic_DNA"/>
</dbReference>
<evidence type="ECO:0000313" key="4">
    <source>
        <dbReference type="EMBL" id="BCS94428.1"/>
    </source>
</evidence>
<feature type="compositionally biased region" description="Basic and acidic residues" evidence="1">
    <location>
        <begin position="242"/>
        <end position="256"/>
    </location>
</feature>
<keyword evidence="2" id="KW-0472">Membrane</keyword>
<accession>A0ABN6EXS1</accession>
<keyword evidence="2" id="KW-1133">Transmembrane helix</keyword>
<evidence type="ECO:0000256" key="2">
    <source>
        <dbReference type="SAM" id="Phobius"/>
    </source>
</evidence>
<evidence type="ECO:0000259" key="3">
    <source>
        <dbReference type="Pfam" id="PF01569"/>
    </source>
</evidence>
<keyword evidence="5" id="KW-1185">Reference proteome</keyword>